<dbReference type="OrthoDB" id="9858201at2"/>
<dbReference type="EMBL" id="SJPS01000003">
    <property type="protein sequence ID" value="TWU27283.1"/>
    <property type="molecule type" value="Genomic_DNA"/>
</dbReference>
<dbReference type="RefSeq" id="WP_146450508.1">
    <property type="nucleotide sequence ID" value="NZ_SJPS01000003.1"/>
</dbReference>
<accession>A0A5C6CQT7</accession>
<dbReference type="AlphaFoldDB" id="A0A5C6CQT7"/>
<feature type="region of interest" description="Disordered" evidence="1">
    <location>
        <begin position="125"/>
        <end position="183"/>
    </location>
</feature>
<proteinExistence type="predicted"/>
<evidence type="ECO:0000256" key="1">
    <source>
        <dbReference type="SAM" id="MobiDB-lite"/>
    </source>
</evidence>
<keyword evidence="3" id="KW-1185">Reference proteome</keyword>
<feature type="compositionally biased region" description="Polar residues" evidence="1">
    <location>
        <begin position="125"/>
        <end position="134"/>
    </location>
</feature>
<evidence type="ECO:0000313" key="2">
    <source>
        <dbReference type="EMBL" id="TWU27283.1"/>
    </source>
</evidence>
<organism evidence="2 3">
    <name type="scientific">Bythopirellula polymerisocia</name>
    <dbReference type="NCBI Taxonomy" id="2528003"/>
    <lineage>
        <taxon>Bacteria</taxon>
        <taxon>Pseudomonadati</taxon>
        <taxon>Planctomycetota</taxon>
        <taxon>Planctomycetia</taxon>
        <taxon>Pirellulales</taxon>
        <taxon>Lacipirellulaceae</taxon>
        <taxon>Bythopirellula</taxon>
    </lineage>
</organism>
<evidence type="ECO:0000313" key="3">
    <source>
        <dbReference type="Proteomes" id="UP000318437"/>
    </source>
</evidence>
<gene>
    <name evidence="2" type="ORF">Pla144_20550</name>
</gene>
<dbReference type="Proteomes" id="UP000318437">
    <property type="component" value="Unassembled WGS sequence"/>
</dbReference>
<sequence>MDAIKMQPVLRTLLHSTAIVSLGFCLADCLAQSPGETEQAQSPSTAEYTAEHDKIWNSKEMLEARAHLKTTFERSAKISQEQADKYMADLKAMSPDELQVWLINFQEQRASTLKQVERERQIRQQTLASRSPAQQVGGFRNPSPGRGTVSSGLPAGTGLQPAGGSRNVFASSPQVQKPFSSPAYQQSVRPLVTSEDAARTEILRGFSPFIAF</sequence>
<comment type="caution">
    <text evidence="2">The sequence shown here is derived from an EMBL/GenBank/DDBJ whole genome shotgun (WGS) entry which is preliminary data.</text>
</comment>
<feature type="compositionally biased region" description="Polar residues" evidence="1">
    <location>
        <begin position="168"/>
        <end position="183"/>
    </location>
</feature>
<protein>
    <submittedName>
        <fullName evidence="2">Uncharacterized protein</fullName>
    </submittedName>
</protein>
<name>A0A5C6CQT7_9BACT</name>
<reference evidence="2 3" key="1">
    <citation type="submission" date="2019-02" db="EMBL/GenBank/DDBJ databases">
        <title>Deep-cultivation of Planctomycetes and their phenomic and genomic characterization uncovers novel biology.</title>
        <authorList>
            <person name="Wiegand S."/>
            <person name="Jogler M."/>
            <person name="Boedeker C."/>
            <person name="Pinto D."/>
            <person name="Vollmers J."/>
            <person name="Rivas-Marin E."/>
            <person name="Kohn T."/>
            <person name="Peeters S.H."/>
            <person name="Heuer A."/>
            <person name="Rast P."/>
            <person name="Oberbeckmann S."/>
            <person name="Bunk B."/>
            <person name="Jeske O."/>
            <person name="Meyerdierks A."/>
            <person name="Storesund J.E."/>
            <person name="Kallscheuer N."/>
            <person name="Luecker S."/>
            <person name="Lage O.M."/>
            <person name="Pohl T."/>
            <person name="Merkel B.J."/>
            <person name="Hornburger P."/>
            <person name="Mueller R.-W."/>
            <person name="Bruemmer F."/>
            <person name="Labrenz M."/>
            <person name="Spormann A.M."/>
            <person name="Op Den Camp H."/>
            <person name="Overmann J."/>
            <person name="Amann R."/>
            <person name="Jetten M.S.M."/>
            <person name="Mascher T."/>
            <person name="Medema M.H."/>
            <person name="Devos D.P."/>
            <person name="Kaster A.-K."/>
            <person name="Ovreas L."/>
            <person name="Rohde M."/>
            <person name="Galperin M.Y."/>
            <person name="Jogler C."/>
        </authorList>
    </citation>
    <scope>NUCLEOTIDE SEQUENCE [LARGE SCALE GENOMIC DNA]</scope>
    <source>
        <strain evidence="2 3">Pla144</strain>
    </source>
</reference>